<dbReference type="InterPro" id="IPR051201">
    <property type="entry name" value="Chloro_Bact_Ser_Proteases"/>
</dbReference>
<feature type="binding site" evidence="7">
    <location>
        <position position="164"/>
    </location>
    <ligand>
        <name>substrate</name>
    </ligand>
</feature>
<dbReference type="PROSITE" id="PS50106">
    <property type="entry name" value="PDZ"/>
    <property type="match status" value="1"/>
</dbReference>
<evidence type="ECO:0000256" key="2">
    <source>
        <dbReference type="ARBA" id="ARBA00022729"/>
    </source>
</evidence>
<dbReference type="InterPro" id="IPR036034">
    <property type="entry name" value="PDZ_sf"/>
</dbReference>
<reference evidence="10" key="1">
    <citation type="submission" date="2021-04" db="EMBL/GenBank/DDBJ databases">
        <authorList>
            <person name="Postec A."/>
        </authorList>
    </citation>
    <scope>NUCLEOTIDE SEQUENCE</scope>
    <source>
        <strain evidence="10">F1F22</strain>
    </source>
</reference>
<dbReference type="Gene3D" id="2.40.10.120">
    <property type="match status" value="1"/>
</dbReference>
<keyword evidence="2" id="KW-0732">Signal</keyword>
<dbReference type="AlphaFoldDB" id="A0AAX3BGH2"/>
<dbReference type="Pfam" id="PF13365">
    <property type="entry name" value="Trypsin_2"/>
    <property type="match status" value="1"/>
</dbReference>
<feature type="compositionally biased region" description="Polar residues" evidence="8">
    <location>
        <begin position="383"/>
        <end position="395"/>
    </location>
</feature>
<dbReference type="KEGG" id="taqu:KDW03_05720"/>
<keyword evidence="11" id="KW-1185">Reference proteome</keyword>
<dbReference type="PANTHER" id="PTHR43343">
    <property type="entry name" value="PEPTIDASE S12"/>
    <property type="match status" value="1"/>
</dbReference>
<dbReference type="Gene3D" id="2.30.42.10">
    <property type="match status" value="2"/>
</dbReference>
<organism evidence="10 11">
    <name type="scientific">Thermospira aquatica</name>
    <dbReference type="NCBI Taxonomy" id="2828656"/>
    <lineage>
        <taxon>Bacteria</taxon>
        <taxon>Pseudomonadati</taxon>
        <taxon>Spirochaetota</taxon>
        <taxon>Spirochaetia</taxon>
        <taxon>Brevinematales</taxon>
        <taxon>Thermospiraceae</taxon>
        <taxon>Thermospira</taxon>
    </lineage>
</organism>
<dbReference type="GO" id="GO:0006508">
    <property type="term" value="P:proteolysis"/>
    <property type="evidence" value="ECO:0007669"/>
    <property type="project" value="UniProtKB-KW"/>
</dbReference>
<dbReference type="RefSeq" id="WP_271436426.1">
    <property type="nucleotide sequence ID" value="NZ_CP073355.1"/>
</dbReference>
<keyword evidence="1" id="KW-0645">Protease</keyword>
<reference evidence="10" key="2">
    <citation type="submission" date="2022-06" db="EMBL/GenBank/DDBJ databases">
        <title>Thermospira aquatica gen. nov., sp. nov.</title>
        <authorList>
            <person name="Ben Ali Gam Z."/>
            <person name="Labat M."/>
        </authorList>
    </citation>
    <scope>NUCLEOTIDE SEQUENCE</scope>
    <source>
        <strain evidence="10">F1F22</strain>
    </source>
</reference>
<dbReference type="SMART" id="SM00228">
    <property type="entry name" value="PDZ"/>
    <property type="match status" value="2"/>
</dbReference>
<keyword evidence="5" id="KW-0720">Serine protease</keyword>
<evidence type="ECO:0000256" key="7">
    <source>
        <dbReference type="PIRSR" id="PIRSR611782-2"/>
    </source>
</evidence>
<keyword evidence="3" id="KW-0677">Repeat</keyword>
<name>A0AAX3BGH2_9SPIR</name>
<proteinExistence type="predicted"/>
<evidence type="ECO:0000256" key="4">
    <source>
        <dbReference type="ARBA" id="ARBA00022801"/>
    </source>
</evidence>
<feature type="active site" description="Charge relay system" evidence="6">
    <location>
        <position position="134"/>
    </location>
</feature>
<evidence type="ECO:0000256" key="8">
    <source>
        <dbReference type="SAM" id="MobiDB-lite"/>
    </source>
</evidence>
<dbReference type="PANTHER" id="PTHR43343:SF3">
    <property type="entry name" value="PROTEASE DO-LIKE 8, CHLOROPLASTIC"/>
    <property type="match status" value="1"/>
</dbReference>
<dbReference type="Pfam" id="PF13180">
    <property type="entry name" value="PDZ_2"/>
    <property type="match status" value="1"/>
</dbReference>
<protein>
    <submittedName>
        <fullName evidence="10">Do family serine endopeptidase</fullName>
    </submittedName>
</protein>
<evidence type="ECO:0000256" key="6">
    <source>
        <dbReference type="PIRSR" id="PIRSR611782-1"/>
    </source>
</evidence>
<evidence type="ECO:0000259" key="9">
    <source>
        <dbReference type="PROSITE" id="PS50106"/>
    </source>
</evidence>
<feature type="active site" description="Charge relay system" evidence="6">
    <location>
        <position position="236"/>
    </location>
</feature>
<gene>
    <name evidence="10" type="ORF">KDW03_05720</name>
</gene>
<feature type="region of interest" description="Disordered" evidence="8">
    <location>
        <begin position="377"/>
        <end position="396"/>
    </location>
</feature>
<evidence type="ECO:0000313" key="10">
    <source>
        <dbReference type="EMBL" id="URA11294.1"/>
    </source>
</evidence>
<evidence type="ECO:0000256" key="5">
    <source>
        <dbReference type="ARBA" id="ARBA00022825"/>
    </source>
</evidence>
<dbReference type="PRINTS" id="PR00834">
    <property type="entry name" value="PROTEASES2C"/>
</dbReference>
<sequence length="490" mass="53708">MKHKHASFSWRWPWVLSALVIVFALGLSCSHLFSQSISYQNKNDLVEKTPNLSSVLALQEVLRNIAQSVMPAVVSITVEGEEVIPNPYADFFDDPFLRRFFGFDEMPKEYRRKLQGAGSGFIVSKDGYIFSNYHVVKGANKIVVILSDNRQFQAKVVGYDEELDFAILKINANNLPVVAIGDSDTVQVGDFAIAIGNPFGLSGTYTLGVVSALGRQGMTGFQRFIQTDTAVNPGNSGGPLINIRGQVIGINTAIRSQTGAYEGISFAIPINTALASADQILTKGRVERGYMGVVLGEIDETTRKLLKIDGGVLIARVEKNSAAEKAGLKARDIILKVNGKSVSKPEDVQIMIGSQKPGATVTLEILRENKKQNIQVTLDKRPTTSSAQKEPSQEQPGLATVEFLGGIFAEANKSQLDANGAEYGVILQDVKEDSVLTQIMRPGDIVMAINNQPIKNISDFRDFVKRYGNERSYLFVIASRGYVYYRGIER</sequence>
<dbReference type="InterPro" id="IPR009003">
    <property type="entry name" value="Peptidase_S1_PA"/>
</dbReference>
<dbReference type="Proteomes" id="UP001056539">
    <property type="component" value="Chromosome"/>
</dbReference>
<dbReference type="SUPFAM" id="SSF50494">
    <property type="entry name" value="Trypsin-like serine proteases"/>
    <property type="match status" value="1"/>
</dbReference>
<feature type="active site" description="Charge relay system" evidence="6">
    <location>
        <position position="164"/>
    </location>
</feature>
<dbReference type="EMBL" id="CP073355">
    <property type="protein sequence ID" value="URA11294.1"/>
    <property type="molecule type" value="Genomic_DNA"/>
</dbReference>
<dbReference type="InterPro" id="IPR001478">
    <property type="entry name" value="PDZ"/>
</dbReference>
<feature type="binding site" evidence="7">
    <location>
        <position position="79"/>
    </location>
    <ligand>
        <name>substrate</name>
    </ligand>
</feature>
<dbReference type="InterPro" id="IPR011782">
    <property type="entry name" value="Pept_S1C_Do"/>
</dbReference>
<evidence type="ECO:0000256" key="1">
    <source>
        <dbReference type="ARBA" id="ARBA00022670"/>
    </source>
</evidence>
<dbReference type="NCBIfam" id="TIGR02037">
    <property type="entry name" value="degP_htrA_DO"/>
    <property type="match status" value="1"/>
</dbReference>
<feature type="domain" description="PDZ" evidence="9">
    <location>
        <begin position="280"/>
        <end position="369"/>
    </location>
</feature>
<feature type="binding site" evidence="7">
    <location>
        <begin position="234"/>
        <end position="236"/>
    </location>
    <ligand>
        <name>substrate</name>
    </ligand>
</feature>
<dbReference type="GO" id="GO:0004252">
    <property type="term" value="F:serine-type endopeptidase activity"/>
    <property type="evidence" value="ECO:0007669"/>
    <property type="project" value="InterPro"/>
</dbReference>
<dbReference type="PROSITE" id="PS51257">
    <property type="entry name" value="PROKAR_LIPOPROTEIN"/>
    <property type="match status" value="1"/>
</dbReference>
<feature type="binding site" evidence="7">
    <location>
        <position position="134"/>
    </location>
    <ligand>
        <name>substrate</name>
    </ligand>
</feature>
<dbReference type="InterPro" id="IPR001940">
    <property type="entry name" value="Peptidase_S1C"/>
</dbReference>
<dbReference type="SUPFAM" id="SSF50156">
    <property type="entry name" value="PDZ domain-like"/>
    <property type="match status" value="2"/>
</dbReference>
<accession>A0AAX3BGH2</accession>
<keyword evidence="4" id="KW-0378">Hydrolase</keyword>
<evidence type="ECO:0000256" key="3">
    <source>
        <dbReference type="ARBA" id="ARBA00022737"/>
    </source>
</evidence>
<evidence type="ECO:0000313" key="11">
    <source>
        <dbReference type="Proteomes" id="UP001056539"/>
    </source>
</evidence>